<evidence type="ECO:0008006" key="4">
    <source>
        <dbReference type="Google" id="ProtNLM"/>
    </source>
</evidence>
<dbReference type="InterPro" id="IPR016024">
    <property type="entry name" value="ARM-type_fold"/>
</dbReference>
<keyword evidence="1" id="KW-1133">Transmembrane helix</keyword>
<accession>A0A897N2I0</accession>
<dbReference type="RefSeq" id="WP_229114408.1">
    <property type="nucleotide sequence ID" value="NZ_CP064787.1"/>
</dbReference>
<feature type="transmembrane region" description="Helical" evidence="1">
    <location>
        <begin position="20"/>
        <end position="45"/>
    </location>
</feature>
<evidence type="ECO:0000256" key="1">
    <source>
        <dbReference type="SAM" id="Phobius"/>
    </source>
</evidence>
<keyword evidence="1" id="KW-0472">Membrane</keyword>
<reference evidence="2" key="1">
    <citation type="submission" date="2020-11" db="EMBL/GenBank/DDBJ databases">
        <title>Carbohydrate-dependent, anaerobic sulfur respiration: A novel catabolism in halophilic archaea.</title>
        <authorList>
            <person name="Sorokin D.Y."/>
            <person name="Messina E."/>
            <person name="Smedile F."/>
            <person name="La Cono V."/>
            <person name="Hallsworth J.E."/>
            <person name="Yakimov M.M."/>
        </authorList>
    </citation>
    <scope>NUCLEOTIDE SEQUENCE</scope>
    <source>
        <strain evidence="2">HSR12-1</strain>
    </source>
</reference>
<dbReference type="Proteomes" id="UP000663525">
    <property type="component" value="Chromosome"/>
</dbReference>
<protein>
    <recommendedName>
        <fullName evidence="4">HEAT repeat domain-containing protein</fullName>
    </recommendedName>
</protein>
<keyword evidence="1" id="KW-0812">Transmembrane</keyword>
<evidence type="ECO:0000313" key="2">
    <source>
        <dbReference type="EMBL" id="QSG04925.1"/>
    </source>
</evidence>
<dbReference type="GeneID" id="68854214"/>
<evidence type="ECO:0000313" key="3">
    <source>
        <dbReference type="Proteomes" id="UP000663525"/>
    </source>
</evidence>
<proteinExistence type="predicted"/>
<gene>
    <name evidence="2" type="ORF">HSR121_0570</name>
</gene>
<dbReference type="InterPro" id="IPR011989">
    <property type="entry name" value="ARM-like"/>
</dbReference>
<dbReference type="SUPFAM" id="SSF48371">
    <property type="entry name" value="ARM repeat"/>
    <property type="match status" value="1"/>
</dbReference>
<name>A0A897N2I0_9EURY</name>
<dbReference type="EMBL" id="CP064787">
    <property type="protein sequence ID" value="QSG04925.1"/>
    <property type="molecule type" value="Genomic_DNA"/>
</dbReference>
<dbReference type="AlphaFoldDB" id="A0A897N2I0"/>
<sequence length="377" mass="41959">MIGFVLAVTAFGYSVPRTVVLVFVALVVGLLLAVQFYLTIGLSVYRSVKQTRHDRVEPELRGELLDRLFAEDPGWEAWVGGLSTVERDVVESLLDEHLRELDGTEAETLRGLGDALGIPERAGQRLEAGDEYERLHALTWLTLLRRPGPHLESSFEPRTPRERASVVTLLEQTDRLADEETGIEILLDGIDAQFTVFGQDTLYRVARRDPAPLLRTASVAYQTWPEPLLGQVLAVCAQLETSVRDGELAWIVAVLETGTEATRAAAADALASFGWRESLRDRAFLERAVNDPSPRVRNAVYEMLASWGDRAALDVLQQALAEETDPGALTAGMTALARRRDRFETDPGVMLGAAWDWSLEHVEYDRLARRAETQKVR</sequence>
<dbReference type="Pfam" id="PF13646">
    <property type="entry name" value="HEAT_2"/>
    <property type="match status" value="1"/>
</dbReference>
<dbReference type="Gene3D" id="1.25.10.10">
    <property type="entry name" value="Leucine-rich Repeat Variant"/>
    <property type="match status" value="1"/>
</dbReference>
<organism evidence="2 3">
    <name type="scientific">Halapricum desulfuricans</name>
    <dbReference type="NCBI Taxonomy" id="2841257"/>
    <lineage>
        <taxon>Archaea</taxon>
        <taxon>Methanobacteriati</taxon>
        <taxon>Methanobacteriota</taxon>
        <taxon>Stenosarchaea group</taxon>
        <taxon>Halobacteria</taxon>
        <taxon>Halobacteriales</taxon>
        <taxon>Haloarculaceae</taxon>
        <taxon>Halapricum</taxon>
    </lineage>
</organism>